<accession>A0A4C1U471</accession>
<proteinExistence type="predicted"/>
<sequence length="114" mass="13104">MILQNRFTNTTVVLKETPDTGRQAIPKFTRITQLLLRFCCSTKIPKKEQWIASSEDAVVAIQLHSVSRYLYKQPSEASYQTPIGSTLTLYNGFERYNYSSGHTDAGWMRRAPKR</sequence>
<name>A0A4C1U471_EUMVA</name>
<reference evidence="1 2" key="1">
    <citation type="journal article" date="2019" name="Commun. Biol.">
        <title>The bagworm genome reveals a unique fibroin gene that provides high tensile strength.</title>
        <authorList>
            <person name="Kono N."/>
            <person name="Nakamura H."/>
            <person name="Ohtoshi R."/>
            <person name="Tomita M."/>
            <person name="Numata K."/>
            <person name="Arakawa K."/>
        </authorList>
    </citation>
    <scope>NUCLEOTIDE SEQUENCE [LARGE SCALE GENOMIC DNA]</scope>
</reference>
<dbReference type="EMBL" id="BGZK01000125">
    <property type="protein sequence ID" value="GBP21058.1"/>
    <property type="molecule type" value="Genomic_DNA"/>
</dbReference>
<evidence type="ECO:0000313" key="1">
    <source>
        <dbReference type="EMBL" id="GBP21058.1"/>
    </source>
</evidence>
<keyword evidence="2" id="KW-1185">Reference proteome</keyword>
<comment type="caution">
    <text evidence="1">The sequence shown here is derived from an EMBL/GenBank/DDBJ whole genome shotgun (WGS) entry which is preliminary data.</text>
</comment>
<dbReference type="Proteomes" id="UP000299102">
    <property type="component" value="Unassembled WGS sequence"/>
</dbReference>
<gene>
    <name evidence="1" type="ORF">EVAR_11089_1</name>
</gene>
<dbReference type="AlphaFoldDB" id="A0A4C1U471"/>
<organism evidence="1 2">
    <name type="scientific">Eumeta variegata</name>
    <name type="common">Bagworm moth</name>
    <name type="synonym">Eumeta japonica</name>
    <dbReference type="NCBI Taxonomy" id="151549"/>
    <lineage>
        <taxon>Eukaryota</taxon>
        <taxon>Metazoa</taxon>
        <taxon>Ecdysozoa</taxon>
        <taxon>Arthropoda</taxon>
        <taxon>Hexapoda</taxon>
        <taxon>Insecta</taxon>
        <taxon>Pterygota</taxon>
        <taxon>Neoptera</taxon>
        <taxon>Endopterygota</taxon>
        <taxon>Lepidoptera</taxon>
        <taxon>Glossata</taxon>
        <taxon>Ditrysia</taxon>
        <taxon>Tineoidea</taxon>
        <taxon>Psychidae</taxon>
        <taxon>Oiketicinae</taxon>
        <taxon>Eumeta</taxon>
    </lineage>
</organism>
<evidence type="ECO:0000313" key="2">
    <source>
        <dbReference type="Proteomes" id="UP000299102"/>
    </source>
</evidence>
<protein>
    <submittedName>
        <fullName evidence="1">Uncharacterized protein</fullName>
    </submittedName>
</protein>